<dbReference type="Proteomes" id="UP001235939">
    <property type="component" value="Chromosome 03"/>
</dbReference>
<name>A0ABY6KCH8_9ARAC</name>
<evidence type="ECO:0000256" key="1">
    <source>
        <dbReference type="SAM" id="MobiDB-lite"/>
    </source>
</evidence>
<keyword evidence="3" id="KW-1185">Reference proteome</keyword>
<feature type="region of interest" description="Disordered" evidence="1">
    <location>
        <begin position="15"/>
        <end position="39"/>
    </location>
</feature>
<organism evidence="2 3">
    <name type="scientific">Cordylochernes scorpioides</name>
    <dbReference type="NCBI Taxonomy" id="51811"/>
    <lineage>
        <taxon>Eukaryota</taxon>
        <taxon>Metazoa</taxon>
        <taxon>Ecdysozoa</taxon>
        <taxon>Arthropoda</taxon>
        <taxon>Chelicerata</taxon>
        <taxon>Arachnida</taxon>
        <taxon>Pseudoscorpiones</taxon>
        <taxon>Cheliferoidea</taxon>
        <taxon>Chernetidae</taxon>
        <taxon>Cordylochernes</taxon>
    </lineage>
</organism>
<feature type="compositionally biased region" description="Basic and acidic residues" evidence="1">
    <location>
        <begin position="187"/>
        <end position="202"/>
    </location>
</feature>
<proteinExistence type="predicted"/>
<reference evidence="2 3" key="1">
    <citation type="submission" date="2022-01" db="EMBL/GenBank/DDBJ databases">
        <title>A chromosomal length assembly of Cordylochernes scorpioides.</title>
        <authorList>
            <person name="Zeh D."/>
            <person name="Zeh J."/>
        </authorList>
    </citation>
    <scope>NUCLEOTIDE SEQUENCE [LARGE SCALE GENOMIC DNA]</scope>
    <source>
        <strain evidence="2">IN4F17</strain>
        <tissue evidence="2">Whole Body</tissue>
    </source>
</reference>
<feature type="region of interest" description="Disordered" evidence="1">
    <location>
        <begin position="186"/>
        <end position="233"/>
    </location>
</feature>
<sequence length="233" mass="27076">MSRRRVFEWYKRFKESREETADNERSGRPSTSTTPEKLDKVLELKSNPYSTWRAGEAAQPGREEKAVPIFGTLLDQKMEREEALERLKKKRTILRTSLSKYGKRIEEYDVHKECDHEELLGQLSDVYEELRRVDEEIGSCRWLIDTVRPLIQGTLRPEECRSSVEIWTLISLAILIPAIRRLSHPPRRAEEGQEGRQLDPRLGRLGAGSPSGKRQVRPDRVRGGQEAGRRRED</sequence>
<evidence type="ECO:0000313" key="3">
    <source>
        <dbReference type="Proteomes" id="UP001235939"/>
    </source>
</evidence>
<accession>A0ABY6KCH8</accession>
<feature type="compositionally biased region" description="Basic and acidic residues" evidence="1">
    <location>
        <begin position="15"/>
        <end position="27"/>
    </location>
</feature>
<feature type="compositionally biased region" description="Basic and acidic residues" evidence="1">
    <location>
        <begin position="216"/>
        <end position="233"/>
    </location>
</feature>
<evidence type="ECO:0000313" key="2">
    <source>
        <dbReference type="EMBL" id="UYV65563.1"/>
    </source>
</evidence>
<protein>
    <submittedName>
        <fullName evidence="2">GVQW3</fullName>
    </submittedName>
</protein>
<gene>
    <name evidence="2" type="ORF">LAZ67_3004704</name>
</gene>
<dbReference type="EMBL" id="CP092865">
    <property type="protein sequence ID" value="UYV65563.1"/>
    <property type="molecule type" value="Genomic_DNA"/>
</dbReference>